<organism evidence="8 9">
    <name type="scientific">Bacillus safensis</name>
    <dbReference type="NCBI Taxonomy" id="561879"/>
    <lineage>
        <taxon>Bacteria</taxon>
        <taxon>Bacillati</taxon>
        <taxon>Bacillota</taxon>
        <taxon>Bacilli</taxon>
        <taxon>Bacillales</taxon>
        <taxon>Bacillaceae</taxon>
        <taxon>Bacillus</taxon>
    </lineage>
</organism>
<evidence type="ECO:0000313" key="8">
    <source>
        <dbReference type="EMBL" id="BBP93419.1"/>
    </source>
</evidence>
<dbReference type="InterPro" id="IPR001127">
    <property type="entry name" value="PTS_EIIA_1_perm"/>
</dbReference>
<keyword evidence="3" id="KW-0762">Sugar transport</keyword>
<keyword evidence="6" id="KW-0418">Kinase</keyword>
<dbReference type="Gene3D" id="2.70.70.10">
    <property type="entry name" value="Glucose Permease (Domain IIA)"/>
    <property type="match status" value="1"/>
</dbReference>
<dbReference type="Proteomes" id="UP000464658">
    <property type="component" value="Chromosome"/>
</dbReference>
<proteinExistence type="predicted"/>
<dbReference type="SUPFAM" id="SSF51261">
    <property type="entry name" value="Duplicated hybrid motif"/>
    <property type="match status" value="1"/>
</dbReference>
<dbReference type="GO" id="GO:0016301">
    <property type="term" value="F:kinase activity"/>
    <property type="evidence" value="ECO:0007669"/>
    <property type="project" value="UniProtKB-KW"/>
</dbReference>
<reference evidence="8 9" key="1">
    <citation type="submission" date="2019-12" db="EMBL/GenBank/DDBJ databases">
        <title>Full genome sequence of a Bacillus safensis strain isolated from commercially available natto in Indonesia.</title>
        <authorList>
            <person name="Yoshida M."/>
            <person name="Uomi M."/>
            <person name="Waturangi D."/>
            <person name="Ekaputri J.J."/>
            <person name="Setiamarga D.H.E."/>
        </authorList>
    </citation>
    <scope>NUCLEOTIDE SEQUENCE [LARGE SCALE GENOMIC DNA]</scope>
    <source>
        <strain evidence="8 9">IDN1</strain>
    </source>
</reference>
<evidence type="ECO:0000256" key="6">
    <source>
        <dbReference type="ARBA" id="ARBA00022777"/>
    </source>
</evidence>
<keyword evidence="5" id="KW-0598">Phosphotransferase system</keyword>
<keyword evidence="2" id="KW-0813">Transport</keyword>
<gene>
    <name evidence="8" type="ORF">BsIDN1_70370</name>
</gene>
<keyword evidence="4" id="KW-0808">Transferase</keyword>
<dbReference type="EMBL" id="AP021906">
    <property type="protein sequence ID" value="BBP93419.1"/>
    <property type="molecule type" value="Genomic_DNA"/>
</dbReference>
<evidence type="ECO:0000256" key="1">
    <source>
        <dbReference type="ARBA" id="ARBA00004496"/>
    </source>
</evidence>
<protein>
    <recommendedName>
        <fullName evidence="7">PTS EIIA type-1 domain-containing protein</fullName>
    </recommendedName>
</protein>
<sequence length="96" mass="10742">MIGQMISLSEVKKDDIFFSSKVMGDGIAIVPSKGALYAPVDGEVTLLFETNHALGMKKRTKGLKYYSTSALTLFSWKDSISIQKCRQEIVFKQVIY</sequence>
<dbReference type="GO" id="GO:0005737">
    <property type="term" value="C:cytoplasm"/>
    <property type="evidence" value="ECO:0007669"/>
    <property type="project" value="UniProtKB-SubCell"/>
</dbReference>
<dbReference type="AlphaFoldDB" id="A0A5S9MMY7"/>
<evidence type="ECO:0000259" key="7">
    <source>
        <dbReference type="PROSITE" id="PS51093"/>
    </source>
</evidence>
<dbReference type="InterPro" id="IPR050890">
    <property type="entry name" value="PTS_EIIA_component"/>
</dbReference>
<dbReference type="PANTHER" id="PTHR45008">
    <property type="entry name" value="PTS SYSTEM GLUCOSE-SPECIFIC EIIA COMPONENT"/>
    <property type="match status" value="1"/>
</dbReference>
<evidence type="ECO:0000256" key="3">
    <source>
        <dbReference type="ARBA" id="ARBA00022597"/>
    </source>
</evidence>
<dbReference type="PANTHER" id="PTHR45008:SF1">
    <property type="entry name" value="PTS SYSTEM GLUCOSE-SPECIFIC EIIA COMPONENT"/>
    <property type="match status" value="1"/>
</dbReference>
<dbReference type="PROSITE" id="PS51093">
    <property type="entry name" value="PTS_EIIA_TYPE_1"/>
    <property type="match status" value="1"/>
</dbReference>
<evidence type="ECO:0000313" key="9">
    <source>
        <dbReference type="Proteomes" id="UP000464658"/>
    </source>
</evidence>
<dbReference type="Pfam" id="PF00358">
    <property type="entry name" value="PTS_EIIA_1"/>
    <property type="match status" value="1"/>
</dbReference>
<accession>A0A5S9MMY7</accession>
<evidence type="ECO:0000256" key="2">
    <source>
        <dbReference type="ARBA" id="ARBA00022448"/>
    </source>
</evidence>
<name>A0A5S9MMY7_BACIA</name>
<evidence type="ECO:0000256" key="5">
    <source>
        <dbReference type="ARBA" id="ARBA00022683"/>
    </source>
</evidence>
<evidence type="ECO:0000256" key="4">
    <source>
        <dbReference type="ARBA" id="ARBA00022679"/>
    </source>
</evidence>
<dbReference type="GO" id="GO:0009401">
    <property type="term" value="P:phosphoenolpyruvate-dependent sugar phosphotransferase system"/>
    <property type="evidence" value="ECO:0007669"/>
    <property type="project" value="UniProtKB-KW"/>
</dbReference>
<comment type="subcellular location">
    <subcellularLocation>
        <location evidence="1">Cytoplasm</location>
    </subcellularLocation>
</comment>
<dbReference type="InterPro" id="IPR011055">
    <property type="entry name" value="Dup_hybrid_motif"/>
</dbReference>
<feature type="domain" description="PTS EIIA type-1" evidence="7">
    <location>
        <begin position="15"/>
        <end position="96"/>
    </location>
</feature>